<feature type="signal peptide" evidence="1">
    <location>
        <begin position="1"/>
        <end position="20"/>
    </location>
</feature>
<name>A0A940DN90_9BACT</name>
<dbReference type="Proteomes" id="UP000771749">
    <property type="component" value="Unassembled WGS sequence"/>
</dbReference>
<organism evidence="3 4">
    <name type="scientific">Candidatus Cryptobacteroides gallistercoris</name>
    <dbReference type="NCBI Taxonomy" id="2840765"/>
    <lineage>
        <taxon>Bacteria</taxon>
        <taxon>Pseudomonadati</taxon>
        <taxon>Bacteroidota</taxon>
        <taxon>Bacteroidia</taxon>
        <taxon>Bacteroidales</taxon>
        <taxon>Candidatus Cryptobacteroides</taxon>
    </lineage>
</organism>
<dbReference type="Gene3D" id="3.40.1420.30">
    <property type="match status" value="1"/>
</dbReference>
<evidence type="ECO:0000256" key="1">
    <source>
        <dbReference type="SAM" id="SignalP"/>
    </source>
</evidence>
<feature type="chain" id="PRO_5038003518" evidence="1">
    <location>
        <begin position="21"/>
        <end position="147"/>
    </location>
</feature>
<dbReference type="EMBL" id="JADIMJ010000008">
    <property type="protein sequence ID" value="MBO8453155.1"/>
    <property type="molecule type" value="Genomic_DNA"/>
</dbReference>
<dbReference type="InterPro" id="IPR021533">
    <property type="entry name" value="PepSY-like"/>
</dbReference>
<accession>A0A940DN90</accession>
<dbReference type="SUPFAM" id="SSF160574">
    <property type="entry name" value="BT0923-like"/>
    <property type="match status" value="1"/>
</dbReference>
<comment type="caution">
    <text evidence="3">The sequence shown here is derived from an EMBL/GenBank/DDBJ whole genome shotgun (WGS) entry which is preliminary data.</text>
</comment>
<proteinExistence type="predicted"/>
<evidence type="ECO:0000313" key="4">
    <source>
        <dbReference type="Proteomes" id="UP000771749"/>
    </source>
</evidence>
<gene>
    <name evidence="3" type="ORF">IAC07_00340</name>
</gene>
<evidence type="ECO:0000313" key="3">
    <source>
        <dbReference type="EMBL" id="MBO8453155.1"/>
    </source>
</evidence>
<reference evidence="3" key="2">
    <citation type="journal article" date="2021" name="PeerJ">
        <title>Extensive microbial diversity within the chicken gut microbiome revealed by metagenomics and culture.</title>
        <authorList>
            <person name="Gilroy R."/>
            <person name="Ravi A."/>
            <person name="Getino M."/>
            <person name="Pursley I."/>
            <person name="Horton D.L."/>
            <person name="Alikhan N.F."/>
            <person name="Baker D."/>
            <person name="Gharbi K."/>
            <person name="Hall N."/>
            <person name="Watson M."/>
            <person name="Adriaenssens E.M."/>
            <person name="Foster-Nyarko E."/>
            <person name="Jarju S."/>
            <person name="Secka A."/>
            <person name="Antonio M."/>
            <person name="Oren A."/>
            <person name="Chaudhuri R.R."/>
            <person name="La Ragione R."/>
            <person name="Hildebrand F."/>
            <person name="Pallen M.J."/>
        </authorList>
    </citation>
    <scope>NUCLEOTIDE SEQUENCE</scope>
    <source>
        <strain evidence="3">F1-3629</strain>
    </source>
</reference>
<dbReference type="Pfam" id="PF11396">
    <property type="entry name" value="PepSY_like"/>
    <property type="match status" value="1"/>
</dbReference>
<protein>
    <submittedName>
        <fullName evidence="3">PepSY-like domain-containing protein</fullName>
    </submittedName>
</protein>
<evidence type="ECO:0000259" key="2">
    <source>
        <dbReference type="Pfam" id="PF11396"/>
    </source>
</evidence>
<reference evidence="3" key="1">
    <citation type="submission" date="2020-10" db="EMBL/GenBank/DDBJ databases">
        <authorList>
            <person name="Gilroy R."/>
        </authorList>
    </citation>
    <scope>NUCLEOTIDE SEQUENCE</scope>
    <source>
        <strain evidence="3">F1-3629</strain>
    </source>
</reference>
<dbReference type="AlphaFoldDB" id="A0A940DN90"/>
<keyword evidence="1" id="KW-0732">Signal</keyword>
<sequence>MKKIFLSAVLAAACVFSMNADDRERPTTVDKLPAAAQQFLKQHFSDLTVAYVVEDLKLRGSEYEVTYTDRTEVDFGTDGNWTSVERKYSPVPASVIPQQITDFIAKGNFPNQYVKSISRNMYTWEVELSSGLEIEFDVNFNLLGYDD</sequence>
<feature type="domain" description="Putative beta-lactamase-inhibitor-like PepSY-like" evidence="2">
    <location>
        <begin position="62"/>
        <end position="143"/>
    </location>
</feature>